<dbReference type="RefSeq" id="WP_338180008.1">
    <property type="nucleotide sequence ID" value="NZ_JAEKNQ010000040.1"/>
</dbReference>
<gene>
    <name evidence="3" type="ORF">JF888_10730</name>
</gene>
<protein>
    <submittedName>
        <fullName evidence="3">FAD-binding oxidoreductase</fullName>
    </submittedName>
</protein>
<dbReference type="AlphaFoldDB" id="A0A934NDX7"/>
<dbReference type="Gene3D" id="3.50.50.60">
    <property type="entry name" value="FAD/NAD(P)-binding domain"/>
    <property type="match status" value="1"/>
</dbReference>
<evidence type="ECO:0000313" key="4">
    <source>
        <dbReference type="Proteomes" id="UP000620075"/>
    </source>
</evidence>
<reference evidence="3 4" key="1">
    <citation type="submission" date="2020-10" db="EMBL/GenBank/DDBJ databases">
        <title>Ca. Dormibacterota MAGs.</title>
        <authorList>
            <person name="Montgomery K."/>
        </authorList>
    </citation>
    <scope>NUCLEOTIDE SEQUENCE [LARGE SCALE GENOMIC DNA]</scope>
    <source>
        <strain evidence="3">SC8811_S16_3</strain>
    </source>
</reference>
<dbReference type="GO" id="GO:0005737">
    <property type="term" value="C:cytoplasm"/>
    <property type="evidence" value="ECO:0007669"/>
    <property type="project" value="TreeGrafter"/>
</dbReference>
<dbReference type="GO" id="GO:0032981">
    <property type="term" value="P:mitochondrial respiratory chain complex I assembly"/>
    <property type="evidence" value="ECO:0007669"/>
    <property type="project" value="TreeGrafter"/>
</dbReference>
<organism evidence="3 4">
    <name type="scientific">Candidatus Dormiibacter inghamiae</name>
    <dbReference type="NCBI Taxonomy" id="3127013"/>
    <lineage>
        <taxon>Bacteria</taxon>
        <taxon>Bacillati</taxon>
        <taxon>Candidatus Dormiibacterota</taxon>
        <taxon>Candidatus Dormibacteria</taxon>
        <taxon>Candidatus Dormibacterales</taxon>
        <taxon>Candidatus Dormibacteraceae</taxon>
        <taxon>Candidatus Dormiibacter</taxon>
    </lineage>
</organism>
<dbReference type="PANTHER" id="PTHR13847">
    <property type="entry name" value="SARCOSINE DEHYDROGENASE-RELATED"/>
    <property type="match status" value="1"/>
</dbReference>
<dbReference type="GO" id="GO:0016491">
    <property type="term" value="F:oxidoreductase activity"/>
    <property type="evidence" value="ECO:0007669"/>
    <property type="project" value="UniProtKB-KW"/>
</dbReference>
<evidence type="ECO:0000259" key="2">
    <source>
        <dbReference type="Pfam" id="PF01266"/>
    </source>
</evidence>
<name>A0A934NDX7_9BACT</name>
<proteinExistence type="predicted"/>
<dbReference type="Pfam" id="PF01266">
    <property type="entry name" value="DAO"/>
    <property type="match status" value="1"/>
</dbReference>
<dbReference type="EMBL" id="JAEKNQ010000040">
    <property type="protein sequence ID" value="MBJ7603648.1"/>
    <property type="molecule type" value="Genomic_DNA"/>
</dbReference>
<feature type="domain" description="FAD dependent oxidoreductase" evidence="2">
    <location>
        <begin position="3"/>
        <end position="360"/>
    </location>
</feature>
<keyword evidence="1" id="KW-0560">Oxidoreductase</keyword>
<evidence type="ECO:0000256" key="1">
    <source>
        <dbReference type="ARBA" id="ARBA00023002"/>
    </source>
</evidence>
<dbReference type="InterPro" id="IPR006076">
    <property type="entry name" value="FAD-dep_OxRdtase"/>
</dbReference>
<accession>A0A934NDX7</accession>
<dbReference type="Gene3D" id="3.30.9.10">
    <property type="entry name" value="D-Amino Acid Oxidase, subunit A, domain 2"/>
    <property type="match status" value="1"/>
</dbReference>
<comment type="caution">
    <text evidence="3">The sequence shown here is derived from an EMBL/GenBank/DDBJ whole genome shotgun (WGS) entry which is preliminary data.</text>
</comment>
<sequence length="391" mass="42040">MSDVVIIGGGIVGCATALHLKQADAALEVVVLEPDPTYAEAATSRASGGVRQLFSRPENIALSQYTLDVIHAWPETAGIDGQPPPDLHWQRRGYLFIATPEHAEILAANLLVQREHGVRADWLDPPTIEERYRAIHAADLGGGVLSPNDGWLDPHAFLQGLRAKARHLGSRFLDERAVGVEMAVNAVRGVDLASGHRLRADAVVNAAGCWAPALAAAAGMPVPVEPMLRLEHTVDLPPDVLPGFAALPFVKDGDGLAIHPEGSGLSVGLVDFDAPGGFDTAADPGYFERVVWPALVHRCPGLDRLRLHATSSGLYDQNRLDGNAVIGNWPGRLDNYYLACGFSGHGLMHALGVGRALAELILHGSYRTIDLERFGYARILRREPYAEHGIR</sequence>
<dbReference type="PANTHER" id="PTHR13847:SF287">
    <property type="entry name" value="FAD-DEPENDENT OXIDOREDUCTASE DOMAIN-CONTAINING PROTEIN 1"/>
    <property type="match status" value="1"/>
</dbReference>
<dbReference type="Proteomes" id="UP000620075">
    <property type="component" value="Unassembled WGS sequence"/>
</dbReference>
<dbReference type="InterPro" id="IPR036188">
    <property type="entry name" value="FAD/NAD-bd_sf"/>
</dbReference>
<evidence type="ECO:0000313" key="3">
    <source>
        <dbReference type="EMBL" id="MBJ7603648.1"/>
    </source>
</evidence>
<dbReference type="SUPFAM" id="SSF51905">
    <property type="entry name" value="FAD/NAD(P)-binding domain"/>
    <property type="match status" value="1"/>
</dbReference>